<gene>
    <name evidence="1" type="ORF">ES332_D01G058300v1</name>
</gene>
<organism evidence="1 2">
    <name type="scientific">Gossypium tomentosum</name>
    <name type="common">Hawaiian cotton</name>
    <name type="synonym">Gossypium sandvicense</name>
    <dbReference type="NCBI Taxonomy" id="34277"/>
    <lineage>
        <taxon>Eukaryota</taxon>
        <taxon>Viridiplantae</taxon>
        <taxon>Streptophyta</taxon>
        <taxon>Embryophyta</taxon>
        <taxon>Tracheophyta</taxon>
        <taxon>Spermatophyta</taxon>
        <taxon>Magnoliopsida</taxon>
        <taxon>eudicotyledons</taxon>
        <taxon>Gunneridae</taxon>
        <taxon>Pentapetalae</taxon>
        <taxon>rosids</taxon>
        <taxon>malvids</taxon>
        <taxon>Malvales</taxon>
        <taxon>Malvaceae</taxon>
        <taxon>Malvoideae</taxon>
        <taxon>Gossypium</taxon>
    </lineage>
</organism>
<dbReference type="Proteomes" id="UP000322667">
    <property type="component" value="Chromosome D01"/>
</dbReference>
<dbReference type="AlphaFoldDB" id="A0A5D2M5P2"/>
<reference evidence="1 2" key="1">
    <citation type="submission" date="2019-07" db="EMBL/GenBank/DDBJ databases">
        <title>WGS assembly of Gossypium tomentosum.</title>
        <authorList>
            <person name="Chen Z.J."/>
            <person name="Sreedasyam A."/>
            <person name="Ando A."/>
            <person name="Song Q."/>
            <person name="De L."/>
            <person name="Hulse-Kemp A."/>
            <person name="Ding M."/>
            <person name="Ye W."/>
            <person name="Kirkbride R."/>
            <person name="Jenkins J."/>
            <person name="Plott C."/>
            <person name="Lovell J."/>
            <person name="Lin Y.-M."/>
            <person name="Vaughn R."/>
            <person name="Liu B."/>
            <person name="Li W."/>
            <person name="Simpson S."/>
            <person name="Scheffler B."/>
            <person name="Saski C."/>
            <person name="Grover C."/>
            <person name="Hu G."/>
            <person name="Conover J."/>
            <person name="Carlson J."/>
            <person name="Shu S."/>
            <person name="Boston L."/>
            <person name="Williams M."/>
            <person name="Peterson D."/>
            <person name="Mcgee K."/>
            <person name="Jones D."/>
            <person name="Wendel J."/>
            <person name="Stelly D."/>
            <person name="Grimwood J."/>
            <person name="Schmutz J."/>
        </authorList>
    </citation>
    <scope>NUCLEOTIDE SEQUENCE [LARGE SCALE GENOMIC DNA]</scope>
    <source>
        <strain evidence="1">7179.01</strain>
    </source>
</reference>
<name>A0A5D2M5P2_GOSTO</name>
<dbReference type="EMBL" id="CM017623">
    <property type="protein sequence ID" value="TYH86638.1"/>
    <property type="molecule type" value="Genomic_DNA"/>
</dbReference>
<evidence type="ECO:0000313" key="2">
    <source>
        <dbReference type="Proteomes" id="UP000322667"/>
    </source>
</evidence>
<evidence type="ECO:0000313" key="1">
    <source>
        <dbReference type="EMBL" id="TYH86638.1"/>
    </source>
</evidence>
<protein>
    <submittedName>
        <fullName evidence="1">Uncharacterized protein</fullName>
    </submittedName>
</protein>
<accession>A0A5D2M5P2</accession>
<keyword evidence="2" id="KW-1185">Reference proteome</keyword>
<proteinExistence type="predicted"/>
<sequence>MGATANARCRYMARSTCRFGERPAGGGRLRAWCALEAHGSSKGCGALG</sequence>